<evidence type="ECO:0000256" key="3">
    <source>
        <dbReference type="ARBA" id="ARBA00004946"/>
    </source>
</evidence>
<gene>
    <name evidence="15" type="ORF">BC739_000365</name>
</gene>
<dbReference type="RefSeq" id="WP_025359204.1">
    <property type="nucleotide sequence ID" value="NZ_BAAABQ010000046.1"/>
</dbReference>
<organism evidence="15 16">
    <name type="scientific">Kutzneria viridogrisea</name>
    <dbReference type="NCBI Taxonomy" id="47990"/>
    <lineage>
        <taxon>Bacteria</taxon>
        <taxon>Bacillati</taxon>
        <taxon>Actinomycetota</taxon>
        <taxon>Actinomycetes</taxon>
        <taxon>Pseudonocardiales</taxon>
        <taxon>Pseudonocardiaceae</taxon>
        <taxon>Kutzneria</taxon>
    </lineage>
</organism>
<dbReference type="Pfam" id="PF00202">
    <property type="entry name" value="Aminotran_3"/>
    <property type="match status" value="1"/>
</dbReference>
<accession>A0ABR6B8J5</accession>
<dbReference type="InterPro" id="IPR004637">
    <property type="entry name" value="Dat"/>
</dbReference>
<dbReference type="InterPro" id="IPR015422">
    <property type="entry name" value="PyrdxlP-dep_Trfase_small"/>
</dbReference>
<dbReference type="InterPro" id="IPR015424">
    <property type="entry name" value="PyrdxlP-dep_Trfase"/>
</dbReference>
<comment type="cofactor">
    <cofactor evidence="1">
        <name>pyridoxal 5'-phosphate</name>
        <dbReference type="ChEBI" id="CHEBI:597326"/>
    </cofactor>
</comment>
<keyword evidence="7 15" id="KW-0032">Aminotransferase</keyword>
<dbReference type="PIRSF" id="PIRSF000521">
    <property type="entry name" value="Transaminase_4ab_Lys_Orn"/>
    <property type="match status" value="1"/>
</dbReference>
<evidence type="ECO:0000256" key="11">
    <source>
        <dbReference type="ARBA" id="ARBA00030665"/>
    </source>
</evidence>
<evidence type="ECO:0000256" key="2">
    <source>
        <dbReference type="ARBA" id="ARBA00002189"/>
    </source>
</evidence>
<dbReference type="PANTHER" id="PTHR43552:SF1">
    <property type="entry name" value="DIAMINOBUTYRATE--2-OXOGLUTARATE AMINOTRANSFERASE"/>
    <property type="match status" value="1"/>
</dbReference>
<comment type="catalytic activity">
    <reaction evidence="13">
        <text>L-2,4-diaminobutanoate + 2-oxoglutarate = L-aspartate 4-semialdehyde + L-glutamate</text>
        <dbReference type="Rhea" id="RHEA:11160"/>
        <dbReference type="ChEBI" id="CHEBI:16810"/>
        <dbReference type="ChEBI" id="CHEBI:29985"/>
        <dbReference type="ChEBI" id="CHEBI:58761"/>
        <dbReference type="ChEBI" id="CHEBI:537519"/>
        <dbReference type="EC" id="2.6.1.76"/>
    </reaction>
</comment>
<dbReference type="InterPro" id="IPR015421">
    <property type="entry name" value="PyrdxlP-dep_Trfase_major"/>
</dbReference>
<evidence type="ECO:0000256" key="13">
    <source>
        <dbReference type="ARBA" id="ARBA00049111"/>
    </source>
</evidence>
<comment type="pathway">
    <text evidence="3">Amine and polyamine biosynthesis; ectoine biosynthesis; L-ectoine from L-aspartate 4-semialdehyde: step 1/3.</text>
</comment>
<protein>
    <recommendedName>
        <fullName evidence="6">Diaminobutyrate--2-oxoglutarate transaminase</fullName>
        <ecNumber evidence="5">2.6.1.76</ecNumber>
    </recommendedName>
    <alternativeName>
        <fullName evidence="11">DABA aminotransferase</fullName>
    </alternativeName>
    <alternativeName>
        <fullName evidence="12">Diaminobutyrate--2-oxoglutarate aminotransferase</fullName>
    </alternativeName>
    <alternativeName>
        <fullName evidence="10">L-2,4-diaminobutyric acid transaminase</fullName>
    </alternativeName>
</protein>
<evidence type="ECO:0000256" key="8">
    <source>
        <dbReference type="ARBA" id="ARBA00022679"/>
    </source>
</evidence>
<evidence type="ECO:0000256" key="7">
    <source>
        <dbReference type="ARBA" id="ARBA00022576"/>
    </source>
</evidence>
<dbReference type="PANTHER" id="PTHR43552">
    <property type="entry name" value="DIAMINOBUTYRATE--2-OXOGLUTARATE AMINOTRANSFERASE"/>
    <property type="match status" value="1"/>
</dbReference>
<dbReference type="Proteomes" id="UP000517916">
    <property type="component" value="Unassembled WGS sequence"/>
</dbReference>
<evidence type="ECO:0000256" key="12">
    <source>
        <dbReference type="ARBA" id="ARBA00031476"/>
    </source>
</evidence>
<evidence type="ECO:0000313" key="16">
    <source>
        <dbReference type="Proteomes" id="UP000517916"/>
    </source>
</evidence>
<dbReference type="InterPro" id="IPR005814">
    <property type="entry name" value="Aminotrans_3"/>
</dbReference>
<dbReference type="EMBL" id="JACJID010000001">
    <property type="protein sequence ID" value="MBA8923168.1"/>
    <property type="molecule type" value="Genomic_DNA"/>
</dbReference>
<proteinExistence type="inferred from homology"/>
<name>A0ABR6B8J5_9PSEU</name>
<keyword evidence="9 14" id="KW-0663">Pyridoxal phosphate</keyword>
<reference evidence="15 16" key="1">
    <citation type="submission" date="2020-08" db="EMBL/GenBank/DDBJ databases">
        <title>Genomic Encyclopedia of Archaeal and Bacterial Type Strains, Phase II (KMG-II): from individual species to whole genera.</title>
        <authorList>
            <person name="Goeker M."/>
        </authorList>
    </citation>
    <scope>NUCLEOTIDE SEQUENCE [LARGE SCALE GENOMIC DNA]</scope>
    <source>
        <strain evidence="15 16">DSM 43850</strain>
    </source>
</reference>
<dbReference type="GO" id="GO:0045303">
    <property type="term" value="F:diaminobutyrate-2-oxoglutarate transaminase activity"/>
    <property type="evidence" value="ECO:0007669"/>
    <property type="project" value="UniProtKB-EC"/>
</dbReference>
<evidence type="ECO:0000256" key="9">
    <source>
        <dbReference type="ARBA" id="ARBA00022898"/>
    </source>
</evidence>
<evidence type="ECO:0000256" key="14">
    <source>
        <dbReference type="RuleBase" id="RU003560"/>
    </source>
</evidence>
<dbReference type="PROSITE" id="PS00600">
    <property type="entry name" value="AA_TRANSFER_CLASS_3"/>
    <property type="match status" value="1"/>
</dbReference>
<evidence type="ECO:0000256" key="5">
    <source>
        <dbReference type="ARBA" id="ARBA00013155"/>
    </source>
</evidence>
<comment type="caution">
    <text evidence="15">The sequence shown here is derived from an EMBL/GenBank/DDBJ whole genome shotgun (WGS) entry which is preliminary data.</text>
</comment>
<comment type="similarity">
    <text evidence="4 14">Belongs to the class-III pyridoxal-phosphate-dependent aminotransferase family.</text>
</comment>
<dbReference type="CDD" id="cd00610">
    <property type="entry name" value="OAT_like"/>
    <property type="match status" value="1"/>
</dbReference>
<dbReference type="Gene3D" id="3.90.1150.10">
    <property type="entry name" value="Aspartate Aminotransferase, domain 1"/>
    <property type="match status" value="1"/>
</dbReference>
<dbReference type="Gene3D" id="3.40.640.10">
    <property type="entry name" value="Type I PLP-dependent aspartate aminotransferase-like (Major domain)"/>
    <property type="match status" value="1"/>
</dbReference>
<evidence type="ECO:0000256" key="4">
    <source>
        <dbReference type="ARBA" id="ARBA00008954"/>
    </source>
</evidence>
<sequence length="451" mass="48251">MTIESMPALHGVRTPLPGPRSAELLARQADRESAARSYPRRLPIALRRGSGSYVEDADGNVFIDFLNGAGVLPLGHSHPELIGVVQHQAAELAHGLDFPTAVKDEFTTALLSTLPEAMRSTARVHFSGPTGTNAVEAALKLCRTATGRSEVVAFHGGFHGMTAGSLAASSEGSLRASSPGVHFLPFAYCHRCPLGLRPESCDTNCAAYLERVLTGSHTGLARPAAVLLELVQGEGGVVVAPQEFVRRVREVTARLDIPLIVDEVQTGCGRTGRWFAFEHYEIEPDVLVLSKMLSGSGMPTAVVVYHERLDSWRPGAHTGTFRGNQLAFASGTAYLRIARRDGLLETVSARSTQLRRGLDELAARLPQLISEVRSLGLMLGVEFSHADGSPWPEAASATQQEALARGLIVEIGGRADCVVRMLPPLNLDEATAHHALELFGAAVEAVSKRFA</sequence>
<dbReference type="EC" id="2.6.1.76" evidence="5"/>
<keyword evidence="8 15" id="KW-0808">Transferase</keyword>
<dbReference type="InterPro" id="IPR049704">
    <property type="entry name" value="Aminotrans_3_PPA_site"/>
</dbReference>
<keyword evidence="16" id="KW-1185">Reference proteome</keyword>
<evidence type="ECO:0000256" key="10">
    <source>
        <dbReference type="ARBA" id="ARBA00029744"/>
    </source>
</evidence>
<evidence type="ECO:0000256" key="1">
    <source>
        <dbReference type="ARBA" id="ARBA00001933"/>
    </source>
</evidence>
<evidence type="ECO:0000313" key="15">
    <source>
        <dbReference type="EMBL" id="MBA8923168.1"/>
    </source>
</evidence>
<dbReference type="NCBIfam" id="TIGR00709">
    <property type="entry name" value="dat"/>
    <property type="match status" value="1"/>
</dbReference>
<evidence type="ECO:0000256" key="6">
    <source>
        <dbReference type="ARBA" id="ARBA00014798"/>
    </source>
</evidence>
<comment type="function">
    <text evidence="2">Catalyzes reversively the conversion of L-aspartate beta-semialdehyde (ASA) to L-2,4-diaminobutyrate (DABA) by transamination with L-glutamate.</text>
</comment>
<dbReference type="SUPFAM" id="SSF53383">
    <property type="entry name" value="PLP-dependent transferases"/>
    <property type="match status" value="1"/>
</dbReference>